<proteinExistence type="predicted"/>
<keyword evidence="4 7" id="KW-0863">Zinc-finger</keyword>
<dbReference type="SMART" id="SM00356">
    <property type="entry name" value="ZnF_C3H1"/>
    <property type="match status" value="2"/>
</dbReference>
<feature type="region of interest" description="Disordered" evidence="8">
    <location>
        <begin position="944"/>
        <end position="1006"/>
    </location>
</feature>
<keyword evidence="6" id="KW-0391">Immunity</keyword>
<dbReference type="OrthoDB" id="2423195at2759"/>
<dbReference type="InterPro" id="IPR046439">
    <property type="entry name" value="ZF_RZ_dom"/>
</dbReference>
<evidence type="ECO:0000256" key="3">
    <source>
        <dbReference type="ARBA" id="ARBA00022723"/>
    </source>
</evidence>
<feature type="compositionally biased region" description="Low complexity" evidence="8">
    <location>
        <begin position="946"/>
        <end position="966"/>
    </location>
</feature>
<reference evidence="11 12" key="1">
    <citation type="submission" date="2021-08" db="EMBL/GenBank/DDBJ databases">
        <title>Draft Genome Sequence of Phanerochaete sordida strain YK-624.</title>
        <authorList>
            <person name="Mori T."/>
            <person name="Dohra H."/>
            <person name="Suzuki T."/>
            <person name="Kawagishi H."/>
            <person name="Hirai H."/>
        </authorList>
    </citation>
    <scope>NUCLEOTIDE SEQUENCE [LARGE SCALE GENOMIC DNA]</scope>
    <source>
        <strain evidence="11 12">YK-624</strain>
    </source>
</reference>
<dbReference type="GO" id="GO:0031380">
    <property type="term" value="C:nuclear RNA-directed RNA polymerase complex"/>
    <property type="evidence" value="ECO:0007669"/>
    <property type="project" value="TreeGrafter"/>
</dbReference>
<dbReference type="Pfam" id="PF13086">
    <property type="entry name" value="AAA_11"/>
    <property type="match status" value="2"/>
</dbReference>
<feature type="zinc finger region" description="C3H1-type" evidence="7">
    <location>
        <begin position="1"/>
        <end position="28"/>
    </location>
</feature>
<organism evidence="11 12">
    <name type="scientific">Phanerochaete sordida</name>
    <dbReference type="NCBI Taxonomy" id="48140"/>
    <lineage>
        <taxon>Eukaryota</taxon>
        <taxon>Fungi</taxon>
        <taxon>Dikarya</taxon>
        <taxon>Basidiomycota</taxon>
        <taxon>Agaricomycotina</taxon>
        <taxon>Agaricomycetes</taxon>
        <taxon>Polyporales</taxon>
        <taxon>Phanerochaetaceae</taxon>
        <taxon>Phanerochaete</taxon>
    </lineage>
</organism>
<evidence type="ECO:0000256" key="8">
    <source>
        <dbReference type="SAM" id="MobiDB-lite"/>
    </source>
</evidence>
<keyword evidence="11" id="KW-0378">Hydrolase</keyword>
<dbReference type="CDD" id="cd06008">
    <property type="entry name" value="NF-X1-zinc-finger"/>
    <property type="match status" value="1"/>
</dbReference>
<dbReference type="InterPro" id="IPR045055">
    <property type="entry name" value="DNA2/NAM7-like"/>
</dbReference>
<comment type="subcellular location">
    <subcellularLocation>
        <location evidence="1">Cytoplasm</location>
    </subcellularLocation>
</comment>
<dbReference type="InterPro" id="IPR041679">
    <property type="entry name" value="DNA2/NAM7-like_C"/>
</dbReference>
<keyword evidence="12" id="KW-1185">Reference proteome</keyword>
<sequence length="2330" mass="258961">MSKVPCHFHLKPGGCRNGANCKFSHIDRPPNVATSEGSSTTTAPPVPPGKCIFYWRTGDCKRGFQCRYKHEQPVESSLSPPGVAAASNNADALLPFLTPAGISRLLETGSDSLFAGSSKPKTPSEVHNYLKMYLRDDYHFRGALDMHSFLALLSDATSNNVSWTTEDGQLLLSAVAKGNGLQRFNDILSCESVAVNVNNNRNILSFHRGYIVLLQYLSSDFVVKSVLSHLINALYMVFMEHFDAFSERLQTCMETIMTGTKSFKEPSMTFSKVSKNVGGAQVFGALAVVLLQCLTRIKNATAKHPKLRPLVLSLNSWIELWAIEITAAQPSFNDPLTSAPLQTREQIVQHLKVKVEQLVSIVNREHAKTERSKQALHSPLASVDSDEGVIAALHNSYVGPGELRPEGPRHDNDHVDIEDIRIAPTHEELVCRIPAFLPSTLYDAPHPAALDSPERLLDIQFRLLREELTASLRTSVQLVMSDLNSSDRNTQLDTVLQRGGGKYHGHTDNEDTVMFNVYTNAEFTEITPDRRGLSVGLVVDTPPGRARAPDANRRASFWEGMSGKRLISGGLVALVWQRPTGLDVHLGTISSSVHDHVTSAKQSASRLAVRVSLFDADIQLRILQELRRTPEDRGDDLKLLIEATVMFASVRPFLEALCVEPTRLPFSKYLVLHPPGELAKIKIDPPVYARNEGFSFELASLFPSESGVETLRLTATDSDSVELARTELRSRSSLDPSQADAIIDALTREVSLIQGPPGTGKSYTGVKAIDVLLSNKVGPILMIAFTNHALDHMLCSVLDAGITKKVVRLGSRSSDERISQFSIEAMEAVAGRSRLDRAFSENYRDVKTVEQEIRELMKECLKTSIGSEDIMDHLKYATPVFFEDFAQPPPWVHLLFTANQGEAAWTRVSRAGTDPLLSDATLYGYWLRSDDLDFLEAAHLQERNPRAANSAPAADPSADPSPDTNPYDVLRSESDGSEVSSETASAIDTSDVAESELDFDDAEQVPPEEAWMYMTVEAEDVGIADNEVYADAPVASSQPQAANPTPARPQERTVTDTSSLPEGIQPSDFRDLSQFFAFCGYANLPPVPSSDRELNVLLEHDGVWSLSRVERGRLHEHWVATVSALSQITRTEEFERLRRKHADAIQQYNEGRAAARCELLRNVDIIGCTTTGAANLTAMLETIGPRIMLVEEAGQVLEAHILGALVPSIQHVILIGDPQQLRPTINNFALSTEHKSGGKLHKFDMSLMERLSSSGFPMSQINVQRRMRPQISDLIRRTLYPKLEDHASVTTYPAVRGMHKNAFFFDHRHKENGGEDDSISKYNQFEVDMTVDLVMYLLRQGPYSAEGDIVVLCAYLGQLARMRDALAQKVAVVIDERDQRDLADREADQEDVGADITTVEHVKVTRRVRLRTIDNYQGEEAKIVILSLVRNSGGAEDDETVYGHSSKGRVNVGFLKSENRTNVALSRAREGLYILGNARDLRLRSPMWRSILSILDEGDCVGDHLPIACQRHQDQLERISKPGQLPRIAPDGGCLRQCDSRLGCGHLCPYKCHSDDPNHRSVRCEQRCTRLCPRGHPCSRPCAEPCGQCLTIVPHVELPCGHFKAQVSCFALDDLSQVRCDVRVKKKLPSCEHEADMGCSDDASQHECNAPCAGILACCGRNCKAYCHQCQGLNATTEGMGEAVARRLHRAHPCQRRLYCEHECDRACSEDHECTTECKAPCRQTCAHAHCRQPCSTPCAPCQEPCLWQCPHQKCPAPCGSVCARLPCDLRCTSILRCGHRCPSVCGEDCTIQVCPFCASLEQQDTVVDLILARTLADVDPDMEGLDDLLITLPNCRHVFTVETLDGHASMRDYYQADDEGRWTGLEAPPNDFRKPPTCPTCRTAIRSNRYGRVFKRADLDILENNVAFRMSRSLAAIGRRLEGVQSATLKVALKAEAANDKLSIVKISKNKAAHQTNQRALLQQLRSTPLPSKALDPSNGELHGVPVPEVAPWRATVRTLLTAYHDVVAVASIRSAHVHAWEASFSYLYQREMDLAAQHPESAPRNPHEHAMRMARLGVGQPQPRADRRFLVEAFWTSIHIRLAIADLAQAWCTALTSRPSYPSDNRQRWDRFISFAFRSCLQDGRIALGIAQDSESHRQIVKTSLLLMRIDLEFFRFNVEGSRIRGQLRDERNQLADRAKEKHEEALRSSEGVKLAHSRIQRVDQKPELEWLTATFSEPANVIIQEWQKLERSLRMQTFYEPVSLQEMHDIVQGLNFSHTGHFYKCPRGHTFVIGDCGGANQQAFCPECSAPIGGTGHSLISNNTRDMQYEEIARTHGAARSPWDWGV</sequence>
<dbReference type="GO" id="GO:0004386">
    <property type="term" value="F:helicase activity"/>
    <property type="evidence" value="ECO:0007669"/>
    <property type="project" value="InterPro"/>
</dbReference>
<evidence type="ECO:0000313" key="11">
    <source>
        <dbReference type="EMBL" id="GJE94480.1"/>
    </source>
</evidence>
<feature type="domain" description="C3H1-type" evidence="9">
    <location>
        <begin position="1"/>
        <end position="28"/>
    </location>
</feature>
<dbReference type="InterPro" id="IPR000571">
    <property type="entry name" value="Znf_CCCH"/>
</dbReference>
<comment type="caution">
    <text evidence="11">The sequence shown here is derived from an EMBL/GenBank/DDBJ whole genome shotgun (WGS) entry which is preliminary data.</text>
</comment>
<dbReference type="PANTHER" id="PTHR10887">
    <property type="entry name" value="DNA2/NAM7 HELICASE FAMILY"/>
    <property type="match status" value="1"/>
</dbReference>
<evidence type="ECO:0000313" key="12">
    <source>
        <dbReference type="Proteomes" id="UP000703269"/>
    </source>
</evidence>
<feature type="zinc finger region" description="C3H1-type" evidence="7">
    <location>
        <begin position="45"/>
        <end position="73"/>
    </location>
</feature>
<protein>
    <submittedName>
        <fullName evidence="11">P-loop containing nucleoside triphosphate hydrolase protein</fullName>
    </submittedName>
</protein>
<name>A0A9P3LGM6_9APHY</name>
<keyword evidence="5 7" id="KW-0862">Zinc</keyword>
<dbReference type="Gene3D" id="3.40.50.300">
    <property type="entry name" value="P-loop containing nucleotide triphosphate hydrolases"/>
    <property type="match status" value="3"/>
</dbReference>
<dbReference type="CDD" id="cd18808">
    <property type="entry name" value="SF1_C_Upf1"/>
    <property type="match status" value="1"/>
</dbReference>
<dbReference type="GO" id="GO:0031048">
    <property type="term" value="P:regulatory ncRNA-mediated heterochromatin formation"/>
    <property type="evidence" value="ECO:0007669"/>
    <property type="project" value="TreeGrafter"/>
</dbReference>
<dbReference type="GO" id="GO:0002376">
    <property type="term" value="P:immune system process"/>
    <property type="evidence" value="ECO:0007669"/>
    <property type="project" value="UniProtKB-KW"/>
</dbReference>
<evidence type="ECO:0000256" key="6">
    <source>
        <dbReference type="ARBA" id="ARBA00022859"/>
    </source>
</evidence>
<evidence type="ECO:0000256" key="5">
    <source>
        <dbReference type="ARBA" id="ARBA00022833"/>
    </source>
</evidence>
<dbReference type="GO" id="GO:0016787">
    <property type="term" value="F:hydrolase activity"/>
    <property type="evidence" value="ECO:0007669"/>
    <property type="project" value="UniProtKB-KW"/>
</dbReference>
<dbReference type="GO" id="GO:0005737">
    <property type="term" value="C:cytoplasm"/>
    <property type="evidence" value="ECO:0007669"/>
    <property type="project" value="UniProtKB-SubCell"/>
</dbReference>
<evidence type="ECO:0000256" key="2">
    <source>
        <dbReference type="ARBA" id="ARBA00022490"/>
    </source>
</evidence>
<feature type="compositionally biased region" description="Polar residues" evidence="8">
    <location>
        <begin position="977"/>
        <end position="988"/>
    </location>
</feature>
<dbReference type="InterPro" id="IPR027417">
    <property type="entry name" value="P-loop_NTPase"/>
</dbReference>
<dbReference type="SUPFAM" id="SSF52540">
    <property type="entry name" value="P-loop containing nucleoside triphosphate hydrolases"/>
    <property type="match status" value="1"/>
</dbReference>
<dbReference type="Proteomes" id="UP000703269">
    <property type="component" value="Unassembled WGS sequence"/>
</dbReference>
<gene>
    <name evidence="11" type="ORF">PsYK624_106500</name>
</gene>
<accession>A0A9P3LGM6</accession>
<dbReference type="Pfam" id="PF00642">
    <property type="entry name" value="zf-CCCH"/>
    <property type="match status" value="1"/>
</dbReference>
<feature type="domain" description="RZ-type" evidence="10">
    <location>
        <begin position="2245"/>
        <end position="2318"/>
    </location>
</feature>
<evidence type="ECO:0000256" key="4">
    <source>
        <dbReference type="ARBA" id="ARBA00022771"/>
    </source>
</evidence>
<keyword evidence="2" id="KW-0963">Cytoplasm</keyword>
<feature type="region of interest" description="Disordered" evidence="8">
    <location>
        <begin position="1034"/>
        <end position="1064"/>
    </location>
</feature>
<dbReference type="GO" id="GO:0008270">
    <property type="term" value="F:zinc ion binding"/>
    <property type="evidence" value="ECO:0007669"/>
    <property type="project" value="UniProtKB-KW"/>
</dbReference>
<dbReference type="PROSITE" id="PS50103">
    <property type="entry name" value="ZF_C3H1"/>
    <property type="match status" value="2"/>
</dbReference>
<dbReference type="InterPro" id="IPR047187">
    <property type="entry name" value="SF1_C_Upf1"/>
</dbReference>
<dbReference type="PROSITE" id="PS51981">
    <property type="entry name" value="ZF_RZ"/>
    <property type="match status" value="1"/>
</dbReference>
<evidence type="ECO:0000256" key="7">
    <source>
        <dbReference type="PROSITE-ProRule" id="PRU00723"/>
    </source>
</evidence>
<evidence type="ECO:0000256" key="1">
    <source>
        <dbReference type="ARBA" id="ARBA00004496"/>
    </source>
</evidence>
<dbReference type="EMBL" id="BPQB01000040">
    <property type="protein sequence ID" value="GJE94480.1"/>
    <property type="molecule type" value="Genomic_DNA"/>
</dbReference>
<dbReference type="PANTHER" id="PTHR10887:SF341">
    <property type="entry name" value="NFX1-TYPE ZINC FINGER-CONTAINING PROTEIN 1"/>
    <property type="match status" value="1"/>
</dbReference>
<evidence type="ECO:0000259" key="9">
    <source>
        <dbReference type="PROSITE" id="PS50103"/>
    </source>
</evidence>
<evidence type="ECO:0000259" key="10">
    <source>
        <dbReference type="PROSITE" id="PS51981"/>
    </source>
</evidence>
<dbReference type="Pfam" id="PF13087">
    <property type="entry name" value="AAA_12"/>
    <property type="match status" value="1"/>
</dbReference>
<feature type="compositionally biased region" description="Acidic residues" evidence="8">
    <location>
        <begin position="991"/>
        <end position="1003"/>
    </location>
</feature>
<keyword evidence="3 7" id="KW-0479">Metal-binding</keyword>
<feature type="domain" description="C3H1-type" evidence="9">
    <location>
        <begin position="45"/>
        <end position="73"/>
    </location>
</feature>
<dbReference type="Pfam" id="PF20173">
    <property type="entry name" value="ZnF_RZ-type"/>
    <property type="match status" value="1"/>
</dbReference>
<dbReference type="InterPro" id="IPR041677">
    <property type="entry name" value="DNA2/NAM7_AAA_11"/>
</dbReference>